<dbReference type="PANTHER" id="PTHR35910:SF1">
    <property type="entry name" value="2EXR DOMAIN-CONTAINING PROTEIN"/>
    <property type="match status" value="1"/>
</dbReference>
<organism evidence="2 3">
    <name type="scientific">Fusarium mangiferae</name>
    <name type="common">Mango malformation disease fungus</name>
    <dbReference type="NCBI Taxonomy" id="192010"/>
    <lineage>
        <taxon>Eukaryota</taxon>
        <taxon>Fungi</taxon>
        <taxon>Dikarya</taxon>
        <taxon>Ascomycota</taxon>
        <taxon>Pezizomycotina</taxon>
        <taxon>Sordariomycetes</taxon>
        <taxon>Hypocreomycetidae</taxon>
        <taxon>Hypocreales</taxon>
        <taxon>Nectriaceae</taxon>
        <taxon>Fusarium</taxon>
        <taxon>Fusarium fujikuroi species complex</taxon>
    </lineage>
</organism>
<dbReference type="EMBL" id="FCQH01000018">
    <property type="protein sequence ID" value="CVL06616.1"/>
    <property type="molecule type" value="Genomic_DNA"/>
</dbReference>
<protein>
    <recommendedName>
        <fullName evidence="1">2EXR domain-containing protein</fullName>
    </recommendedName>
</protein>
<accession>A0A1L7UHJ2</accession>
<evidence type="ECO:0000313" key="2">
    <source>
        <dbReference type="EMBL" id="CVL06616.1"/>
    </source>
</evidence>
<dbReference type="AlphaFoldDB" id="A0A1L7UHJ2"/>
<evidence type="ECO:0000313" key="3">
    <source>
        <dbReference type="Proteomes" id="UP000184255"/>
    </source>
</evidence>
<proteinExistence type="predicted"/>
<reference evidence="3" key="1">
    <citation type="journal article" date="2016" name="Genome Biol. Evol.">
        <title>Comparative 'omics' of the Fusarium fujikuroi species complex highlights differences in genetic potential and metabolite synthesis.</title>
        <authorList>
            <person name="Niehaus E.-M."/>
            <person name="Muensterkoetter M."/>
            <person name="Proctor R.H."/>
            <person name="Brown D.W."/>
            <person name="Sharon A."/>
            <person name="Idan Y."/>
            <person name="Oren-Young L."/>
            <person name="Sieber C.M."/>
            <person name="Novak O."/>
            <person name="Pencik A."/>
            <person name="Tarkowska D."/>
            <person name="Hromadova K."/>
            <person name="Freeman S."/>
            <person name="Maymon M."/>
            <person name="Elazar M."/>
            <person name="Youssef S.A."/>
            <person name="El-Shabrawy E.S.M."/>
            <person name="Shalaby A.B.A."/>
            <person name="Houterman P."/>
            <person name="Brock N.L."/>
            <person name="Burkhardt I."/>
            <person name="Tsavkelova E.A."/>
            <person name="Dickschat J.S."/>
            <person name="Galuszka P."/>
            <person name="Gueldener U."/>
            <person name="Tudzynski B."/>
        </authorList>
    </citation>
    <scope>NUCLEOTIDE SEQUENCE [LARGE SCALE GENOMIC DNA]</scope>
    <source>
        <strain evidence="3">MRC7560</strain>
    </source>
</reference>
<dbReference type="Proteomes" id="UP000184255">
    <property type="component" value="Unassembled WGS sequence"/>
</dbReference>
<sequence length="334" mass="39682">MSRATFHPFPNLPVEIRLQIWEDACFDWGSGRFGLHYIKLNENRQLAPLNCEWQTAGPRNRSAYLWHAGLWTACKESRDIAAKHWSNQGWPDMQENTNDKSLGDVIWFHSEPFPPPIYSLKGLIHRKGDYEPWRQVADMERDIFCVTAESWELLVTNWKPLHVEAEDEWGRHFIDDITNIAVEFDPSWYQTMKKFSPDNRVKDYPPSLAFLIRLLLDQAHNKKYRKAVQLIDRNVLWHVESEQLARYHLIYMDCDHEYFEVYSSELERRSPLSDFLSLLDRLIGGKLSKIEYGEPRLKYNLSESDSEQDDRLAPEELMKFIVRRDNLRPRDLIR</sequence>
<comment type="caution">
    <text evidence="2">The sequence shown here is derived from an EMBL/GenBank/DDBJ whole genome shotgun (WGS) entry which is preliminary data.</text>
</comment>
<keyword evidence="3" id="KW-1185">Reference proteome</keyword>
<dbReference type="Pfam" id="PF20150">
    <property type="entry name" value="2EXR"/>
    <property type="match status" value="1"/>
</dbReference>
<dbReference type="VEuPathDB" id="FungiDB:FMAN_11775"/>
<gene>
    <name evidence="2" type="ORF">FMAN_11775</name>
</gene>
<dbReference type="RefSeq" id="XP_041689958.1">
    <property type="nucleotide sequence ID" value="XM_041824482.1"/>
</dbReference>
<dbReference type="InterPro" id="IPR045518">
    <property type="entry name" value="2EXR"/>
</dbReference>
<feature type="domain" description="2EXR" evidence="1">
    <location>
        <begin position="6"/>
        <end position="84"/>
    </location>
</feature>
<dbReference type="PANTHER" id="PTHR35910">
    <property type="entry name" value="2EXR DOMAIN-CONTAINING PROTEIN"/>
    <property type="match status" value="1"/>
</dbReference>
<evidence type="ECO:0000259" key="1">
    <source>
        <dbReference type="Pfam" id="PF20150"/>
    </source>
</evidence>
<name>A0A1L7UHJ2_FUSMA</name>
<dbReference type="GeneID" id="65091025"/>